<evidence type="ECO:0000313" key="3">
    <source>
        <dbReference type="Proteomes" id="UP000308549"/>
    </source>
</evidence>
<dbReference type="AlphaFoldDB" id="A0A4U0UI49"/>
<accession>A0A4U0UI49</accession>
<proteinExistence type="predicted"/>
<dbReference type="OrthoDB" id="4154404at2759"/>
<protein>
    <submittedName>
        <fullName evidence="2">Uncharacterized protein</fullName>
    </submittedName>
</protein>
<evidence type="ECO:0000256" key="1">
    <source>
        <dbReference type="SAM" id="SignalP"/>
    </source>
</evidence>
<sequence>MPATRSFIARVLAVSSLISLARCQYNYGAIASCSDFNCTAHGPNNCTVQGENYYSAGMVPFETPFDSNLTWTVGYRGYQETTLPQWHHTVMDYYLGVPPNIDLSTDHDGFSGCAAFFLDSNVSFPLMQPPGTCASIIGGECVQALQSQAADAVQGSISSAQDLCSILSDAFTSSAPSACSVMALNGTKWGRIRFQPITGPNAPNPPTPAANSSTNCHPVIPASNDLSLAFSFDINSKNDSLYNSTYRGIGSEPDEGWVYNQAVPILSVFAPTRDDGSDIRSVQSDVSCICPNVGGFLELTRAVSASWRNAPFSSWTGLGMGLVVGIGLPLYRL</sequence>
<comment type="caution">
    <text evidence="2">The sequence shown here is derived from an EMBL/GenBank/DDBJ whole genome shotgun (WGS) entry which is preliminary data.</text>
</comment>
<reference evidence="2 3" key="1">
    <citation type="submission" date="2017-03" db="EMBL/GenBank/DDBJ databases">
        <title>Genomes of endolithic fungi from Antarctica.</title>
        <authorList>
            <person name="Coleine C."/>
            <person name="Masonjones S."/>
            <person name="Stajich J.E."/>
        </authorList>
    </citation>
    <scope>NUCLEOTIDE SEQUENCE [LARGE SCALE GENOMIC DNA]</scope>
    <source>
        <strain evidence="2 3">CCFEE 6315</strain>
    </source>
</reference>
<feature type="chain" id="PRO_5021013376" evidence="1">
    <location>
        <begin position="24"/>
        <end position="333"/>
    </location>
</feature>
<feature type="signal peptide" evidence="1">
    <location>
        <begin position="1"/>
        <end position="23"/>
    </location>
</feature>
<evidence type="ECO:0000313" key="2">
    <source>
        <dbReference type="EMBL" id="TKA34275.1"/>
    </source>
</evidence>
<organism evidence="2 3">
    <name type="scientific">Salinomyces thailandicus</name>
    <dbReference type="NCBI Taxonomy" id="706561"/>
    <lineage>
        <taxon>Eukaryota</taxon>
        <taxon>Fungi</taxon>
        <taxon>Dikarya</taxon>
        <taxon>Ascomycota</taxon>
        <taxon>Pezizomycotina</taxon>
        <taxon>Dothideomycetes</taxon>
        <taxon>Dothideomycetidae</taxon>
        <taxon>Mycosphaerellales</taxon>
        <taxon>Teratosphaeriaceae</taxon>
        <taxon>Salinomyces</taxon>
    </lineage>
</organism>
<dbReference type="Proteomes" id="UP000308549">
    <property type="component" value="Unassembled WGS sequence"/>
</dbReference>
<name>A0A4U0UI49_9PEZI</name>
<dbReference type="EMBL" id="NAJL01000001">
    <property type="protein sequence ID" value="TKA34275.1"/>
    <property type="molecule type" value="Genomic_DNA"/>
</dbReference>
<dbReference type="PROSITE" id="PS51257">
    <property type="entry name" value="PROKAR_LIPOPROTEIN"/>
    <property type="match status" value="1"/>
</dbReference>
<gene>
    <name evidence="2" type="ORF">B0A50_00255</name>
</gene>
<keyword evidence="3" id="KW-1185">Reference proteome</keyword>
<keyword evidence="1" id="KW-0732">Signal</keyword>